<dbReference type="InterPro" id="IPR033614">
    <property type="entry name" value="RASSF1-6"/>
</dbReference>
<comment type="caution">
    <text evidence="4">The sequence shown here is derived from an EMBL/GenBank/DDBJ whole genome shotgun (WGS) entry which is preliminary data.</text>
</comment>
<dbReference type="PROSITE" id="PS50081">
    <property type="entry name" value="ZF_DAG_PE_2"/>
    <property type="match status" value="1"/>
</dbReference>
<dbReference type="Pfam" id="PF00788">
    <property type="entry name" value="RA"/>
    <property type="match status" value="1"/>
</dbReference>
<dbReference type="PANTHER" id="PTHR22738:SF10">
    <property type="entry name" value="RAS ASSOCIATION DOMAIN-CONTAINING PROTEIN 1 HOMOLOG"/>
    <property type="match status" value="1"/>
</dbReference>
<dbReference type="Proteomes" id="UP000271974">
    <property type="component" value="Unassembled WGS sequence"/>
</dbReference>
<dbReference type="SUPFAM" id="SSF54236">
    <property type="entry name" value="Ubiquitin-like"/>
    <property type="match status" value="1"/>
</dbReference>
<keyword evidence="5" id="KW-1185">Reference proteome</keyword>
<dbReference type="OrthoDB" id="74314at2759"/>
<dbReference type="PROSITE" id="PS50200">
    <property type="entry name" value="RA"/>
    <property type="match status" value="1"/>
</dbReference>
<dbReference type="InterPro" id="IPR000159">
    <property type="entry name" value="RA_dom"/>
</dbReference>
<dbReference type="CDD" id="cd01778">
    <property type="entry name" value="RA_RASSF1_like"/>
    <property type="match status" value="1"/>
</dbReference>
<feature type="domain" description="Ras-associating" evidence="3">
    <location>
        <begin position="138"/>
        <end position="231"/>
    </location>
</feature>
<evidence type="ECO:0008006" key="6">
    <source>
        <dbReference type="Google" id="ProtNLM"/>
    </source>
</evidence>
<dbReference type="GO" id="GO:0007165">
    <property type="term" value="P:signal transduction"/>
    <property type="evidence" value="ECO:0007669"/>
    <property type="project" value="InterPro"/>
</dbReference>
<evidence type="ECO:0000259" key="3">
    <source>
        <dbReference type="PROSITE" id="PS50200"/>
    </source>
</evidence>
<dbReference type="InterPro" id="IPR029071">
    <property type="entry name" value="Ubiquitin-like_domsf"/>
</dbReference>
<name>A0A3S1BYL5_ELYCH</name>
<feature type="region of interest" description="Disordered" evidence="1">
    <location>
        <begin position="33"/>
        <end position="92"/>
    </location>
</feature>
<proteinExistence type="predicted"/>
<evidence type="ECO:0000256" key="1">
    <source>
        <dbReference type="SAM" id="MobiDB-lite"/>
    </source>
</evidence>
<dbReference type="STRING" id="188477.A0A3S1BYL5"/>
<feature type="non-terminal residue" evidence="4">
    <location>
        <position position="235"/>
    </location>
</feature>
<dbReference type="EMBL" id="RQTK01000519">
    <property type="protein sequence ID" value="RUS78303.1"/>
    <property type="molecule type" value="Genomic_DNA"/>
</dbReference>
<evidence type="ECO:0000259" key="2">
    <source>
        <dbReference type="PROSITE" id="PS50081"/>
    </source>
</evidence>
<evidence type="ECO:0000313" key="5">
    <source>
        <dbReference type="Proteomes" id="UP000271974"/>
    </source>
</evidence>
<reference evidence="4 5" key="1">
    <citation type="submission" date="2019-01" db="EMBL/GenBank/DDBJ databases">
        <title>A draft genome assembly of the solar-powered sea slug Elysia chlorotica.</title>
        <authorList>
            <person name="Cai H."/>
            <person name="Li Q."/>
            <person name="Fang X."/>
            <person name="Li J."/>
            <person name="Curtis N.E."/>
            <person name="Altenburger A."/>
            <person name="Shibata T."/>
            <person name="Feng M."/>
            <person name="Maeda T."/>
            <person name="Schwartz J.A."/>
            <person name="Shigenobu S."/>
            <person name="Lundholm N."/>
            <person name="Nishiyama T."/>
            <person name="Yang H."/>
            <person name="Hasebe M."/>
            <person name="Li S."/>
            <person name="Pierce S.K."/>
            <person name="Wang J."/>
        </authorList>
    </citation>
    <scope>NUCLEOTIDE SEQUENCE [LARGE SCALE GENOMIC DNA]</scope>
    <source>
        <strain evidence="4">EC2010</strain>
        <tissue evidence="4">Whole organism of an adult</tissue>
    </source>
</reference>
<accession>A0A3S1BYL5</accession>
<feature type="domain" description="Phorbol-ester/DAG-type" evidence="2">
    <location>
        <begin position="1"/>
        <end position="22"/>
    </location>
</feature>
<dbReference type="PANTHER" id="PTHR22738">
    <property type="entry name" value="RASSF"/>
    <property type="match status" value="1"/>
</dbReference>
<sequence>MRCQTCQYTCHQHCVPAVNLNCKSIQDDGAAVVSPVAPPSAASPLPGHHARQDSAPPPSAFQPRGRLEPSRSLGQITARPGSAARLLPGEGGADTENEAFQGFVKVTMNLIRPITMELGARPPSIYELLTREHIVEENTQHVAFYMPRDTHKSLHITSDTTTKEVVTSLLKKFHILDHPRKFAMYDQEFNDKNKLVRLRRLNDKDFPLRAILDWDPERIRNYRLVLQENETGEIV</sequence>
<organism evidence="4 5">
    <name type="scientific">Elysia chlorotica</name>
    <name type="common">Eastern emerald elysia</name>
    <name type="synonym">Sea slug</name>
    <dbReference type="NCBI Taxonomy" id="188477"/>
    <lineage>
        <taxon>Eukaryota</taxon>
        <taxon>Metazoa</taxon>
        <taxon>Spiralia</taxon>
        <taxon>Lophotrochozoa</taxon>
        <taxon>Mollusca</taxon>
        <taxon>Gastropoda</taxon>
        <taxon>Heterobranchia</taxon>
        <taxon>Euthyneura</taxon>
        <taxon>Panpulmonata</taxon>
        <taxon>Sacoglossa</taxon>
        <taxon>Placobranchoidea</taxon>
        <taxon>Plakobranchidae</taxon>
        <taxon>Elysia</taxon>
    </lineage>
</organism>
<protein>
    <recommendedName>
        <fullName evidence="6">Ras-associating domain-containing protein</fullName>
    </recommendedName>
</protein>
<feature type="compositionally biased region" description="Low complexity" evidence="1">
    <location>
        <begin position="33"/>
        <end position="44"/>
    </location>
</feature>
<dbReference type="InterPro" id="IPR002219">
    <property type="entry name" value="PKC_DAG/PE"/>
</dbReference>
<dbReference type="AlphaFoldDB" id="A0A3S1BYL5"/>
<dbReference type="SMART" id="SM00314">
    <property type="entry name" value="RA"/>
    <property type="match status" value="1"/>
</dbReference>
<dbReference type="Gene3D" id="3.10.20.90">
    <property type="entry name" value="Phosphatidylinositol 3-kinase Catalytic Subunit, Chain A, domain 1"/>
    <property type="match status" value="1"/>
</dbReference>
<evidence type="ECO:0000313" key="4">
    <source>
        <dbReference type="EMBL" id="RUS78303.1"/>
    </source>
</evidence>
<gene>
    <name evidence="4" type="ORF">EGW08_013938</name>
</gene>